<evidence type="ECO:0000313" key="2">
    <source>
        <dbReference type="Proteomes" id="UP000688947"/>
    </source>
</evidence>
<dbReference type="EMBL" id="JAENGZ010001512">
    <property type="protein sequence ID" value="KAG6947644.1"/>
    <property type="molecule type" value="Genomic_DNA"/>
</dbReference>
<evidence type="ECO:0000313" key="1">
    <source>
        <dbReference type="EMBL" id="KAG6947644.1"/>
    </source>
</evidence>
<dbReference type="AlphaFoldDB" id="A0A8T1TVK1"/>
<comment type="caution">
    <text evidence="1">The sequence shown here is derived from an EMBL/GenBank/DDBJ whole genome shotgun (WGS) entry which is preliminary data.</text>
</comment>
<dbReference type="OrthoDB" id="90882at2759"/>
<proteinExistence type="predicted"/>
<reference evidence="1" key="1">
    <citation type="submission" date="2021-01" db="EMBL/GenBank/DDBJ databases">
        <title>Phytophthora aleatoria, a newly-described species from Pinus radiata is distinct from Phytophthora cactorum isolates based on comparative genomics.</title>
        <authorList>
            <person name="Mcdougal R."/>
            <person name="Panda P."/>
            <person name="Williams N."/>
            <person name="Studholme D.J."/>
        </authorList>
    </citation>
    <scope>NUCLEOTIDE SEQUENCE</scope>
    <source>
        <strain evidence="1">NZFS 3830</strain>
    </source>
</reference>
<name>A0A8T1TVK1_9STRA</name>
<accession>A0A8T1TVK1</accession>
<protein>
    <submittedName>
        <fullName evidence="1">Uncharacterized protein</fullName>
    </submittedName>
</protein>
<dbReference type="Proteomes" id="UP000688947">
    <property type="component" value="Unassembled WGS sequence"/>
</dbReference>
<dbReference type="VEuPathDB" id="FungiDB:PC110_g19530"/>
<sequence>MDEYRQQANIDLEELVDTKLANGIFVELLSNLNTECKTKAPMIEIGKGQMLILRGGLPHAGATFDEANLCLHCYIRVDGVDQEEYTKAVTWECFRCSPIYSDAILSAIS</sequence>
<organism evidence="1 2">
    <name type="scientific">Phytophthora cactorum</name>
    <dbReference type="NCBI Taxonomy" id="29920"/>
    <lineage>
        <taxon>Eukaryota</taxon>
        <taxon>Sar</taxon>
        <taxon>Stramenopiles</taxon>
        <taxon>Oomycota</taxon>
        <taxon>Peronosporomycetes</taxon>
        <taxon>Peronosporales</taxon>
        <taxon>Peronosporaceae</taxon>
        <taxon>Phytophthora</taxon>
    </lineage>
</organism>
<gene>
    <name evidence="1" type="ORF">JG687_00015971</name>
</gene>